<reference evidence="2 3" key="1">
    <citation type="submission" date="2012-05" db="EMBL/GenBank/DDBJ databases">
        <title>Recombination and specialization in a pathogen metapopulation.</title>
        <authorList>
            <person name="Gardiner A."/>
            <person name="Kemen E."/>
            <person name="Schultz-Larsen T."/>
            <person name="MacLean D."/>
            <person name="Van Oosterhout C."/>
            <person name="Jones J.D.G."/>
        </authorList>
    </citation>
    <scope>NUCLEOTIDE SEQUENCE [LARGE SCALE GENOMIC DNA]</scope>
    <source>
        <strain evidence="2 3">Ac Nc2</strain>
    </source>
</reference>
<dbReference type="Proteomes" id="UP000053237">
    <property type="component" value="Unassembled WGS sequence"/>
</dbReference>
<comment type="caution">
    <text evidence="2">The sequence shown here is derived from an EMBL/GenBank/DDBJ whole genome shotgun (WGS) entry which is preliminary data.</text>
</comment>
<dbReference type="InParanoid" id="A0A024G5Z7"/>
<evidence type="ECO:0000313" key="3">
    <source>
        <dbReference type="Proteomes" id="UP000053237"/>
    </source>
</evidence>
<dbReference type="EMBL" id="CAIX01000032">
    <property type="protein sequence ID" value="CCI42285.1"/>
    <property type="molecule type" value="Genomic_DNA"/>
</dbReference>
<evidence type="ECO:0000313" key="2">
    <source>
        <dbReference type="EMBL" id="CCI42285.1"/>
    </source>
</evidence>
<protein>
    <submittedName>
        <fullName evidence="2">Uncharacterized protein</fullName>
    </submittedName>
</protein>
<keyword evidence="3" id="KW-1185">Reference proteome</keyword>
<proteinExistence type="predicted"/>
<gene>
    <name evidence="2" type="ORF">BN9_030690</name>
</gene>
<dbReference type="AlphaFoldDB" id="A0A024G5Z7"/>
<accession>A0A024G5Z7</accession>
<feature type="region of interest" description="Disordered" evidence="1">
    <location>
        <begin position="269"/>
        <end position="288"/>
    </location>
</feature>
<name>A0A024G5Z7_9STRA</name>
<evidence type="ECO:0000256" key="1">
    <source>
        <dbReference type="SAM" id="MobiDB-lite"/>
    </source>
</evidence>
<dbReference type="OrthoDB" id="77711at2759"/>
<organism evidence="2 3">
    <name type="scientific">Albugo candida</name>
    <dbReference type="NCBI Taxonomy" id="65357"/>
    <lineage>
        <taxon>Eukaryota</taxon>
        <taxon>Sar</taxon>
        <taxon>Stramenopiles</taxon>
        <taxon>Oomycota</taxon>
        <taxon>Peronosporomycetes</taxon>
        <taxon>Albuginales</taxon>
        <taxon>Albuginaceae</taxon>
        <taxon>Albugo</taxon>
    </lineage>
</organism>
<sequence>MPNQSRGHSNKNAAKVVVLNQTLVINAFSDLETGVAKDEEQIVKVDITKPRKKRKKQRVDAELDAKRPAVHFFSVQKEDELLAAVCWILIKELKNPHSKCCLLVNTSSSSNTFSQSGPRTASILKRLRFSARCIHHKLSLSQRKQVTHQFNMSTNDSLYTDKLVVVCNKHEAKALDFSEGVLIIMGEYVDLGRLKTSRATYLICVDNPTKLTNKIDWKPYYQPHHKPILCQLMKRIRLATKIVDIAQRLTPCEQADEQWMRKLTRDSELVEDDRMSEQKSKKGRSPDHQRLEALNKKLYVLLCESIGNVESNAKHAKKSGENATSESAVKLQITGVTTINASVGACLGAQRQQAATQWLDGRPGTEFGGDWSGSIRHGATKCHISLRIRERLRNAKAWKNHWLSEWCPNHEPVDAAKWGGEYGKVCGHNEIVLHELRPFYPQEILNSRICSKRFPAPGNQAFDGCLEYLKLACKKHGQTMTLWDSGHFIFIYRNGNVEFLSKRFLIPSFSVKGIKWVMSALRSWTLSRQGNVSPRDIYKAIQLCCSLMMTRDDYVKKQGQTRLIQSQLLLEARPMKAIVMFAIGGCPSFWKQCVQSKVPAISQ</sequence>